<dbReference type="GO" id="GO:0016491">
    <property type="term" value="F:oxidoreductase activity"/>
    <property type="evidence" value="ECO:0007669"/>
    <property type="project" value="UniProtKB-KW"/>
</dbReference>
<keyword evidence="3" id="KW-0520">NAD</keyword>
<evidence type="ECO:0000256" key="1">
    <source>
        <dbReference type="ARBA" id="ARBA00006484"/>
    </source>
</evidence>
<dbReference type="SUPFAM" id="SSF51735">
    <property type="entry name" value="NAD(P)-binding Rossmann-fold domains"/>
    <property type="match status" value="1"/>
</dbReference>
<comment type="similarity">
    <text evidence="1">Belongs to the short-chain dehydrogenases/reductases (SDR) family.</text>
</comment>
<comment type="caution">
    <text evidence="6">The sequence shown here is derived from an EMBL/GenBank/DDBJ whole genome shotgun (WGS) entry which is preliminary data.</text>
</comment>
<gene>
    <name evidence="6" type="ORF">KR50_03770</name>
</gene>
<dbReference type="AlphaFoldDB" id="A0A0C2WAJ0"/>
<sequence length="255" mass="27129">MKLVNKVAVITGGADGIGKAAAIKMVEQGAKVVVADVNETIGQETVNELIASGGEASFKKTDVTEYKQVEELVEHAVQTFGTLDIMFNNAGIGINKPFLHHTPEDYHAVVNVNQHGVYYGMLAAAKKMKELGVEGVIINNASVFGFVATLGITGYQAAKGAVVMLTKHGALELAPHNIRVVGVGPAAVNTNIVKGYEKAGLLDYMKRQQLTRDLIEPYEIATVVAFLASDEARVLNGSVVMADDGFASFKSDIRP</sequence>
<dbReference type="CDD" id="cd05233">
    <property type="entry name" value="SDR_c"/>
    <property type="match status" value="1"/>
</dbReference>
<dbReference type="PANTHER" id="PTHR43180">
    <property type="entry name" value="3-OXOACYL-(ACYL-CARRIER-PROTEIN) REDUCTASE (AFU_ORTHOLOGUE AFUA_6G11210)"/>
    <property type="match status" value="1"/>
</dbReference>
<evidence type="ECO:0000313" key="7">
    <source>
        <dbReference type="Proteomes" id="UP000031972"/>
    </source>
</evidence>
<reference evidence="6 7" key="1">
    <citation type="submission" date="2015-01" db="EMBL/GenBank/DDBJ databases">
        <title>Jeotgalibacillus campisalis genome sequencing.</title>
        <authorList>
            <person name="Goh K.M."/>
            <person name="Chan K.-G."/>
            <person name="Yaakop A.S."/>
            <person name="Ee R."/>
            <person name="Gan H.M."/>
            <person name="Chan C.S."/>
        </authorList>
    </citation>
    <scope>NUCLEOTIDE SEQUENCE [LARGE SCALE GENOMIC DNA]</scope>
    <source>
        <strain evidence="6 7">SF-57</strain>
    </source>
</reference>
<evidence type="ECO:0000256" key="4">
    <source>
        <dbReference type="ARBA" id="ARBA00023098"/>
    </source>
</evidence>
<keyword evidence="5" id="KW-0753">Steroid metabolism</keyword>
<dbReference type="Proteomes" id="UP000031972">
    <property type="component" value="Unassembled WGS sequence"/>
</dbReference>
<dbReference type="RefSeq" id="WP_041054038.1">
    <property type="nucleotide sequence ID" value="NZ_JXRR01000001.1"/>
</dbReference>
<keyword evidence="4" id="KW-0443">Lipid metabolism</keyword>
<dbReference type="EMBL" id="JXRR01000001">
    <property type="protein sequence ID" value="KIL53048.1"/>
    <property type="molecule type" value="Genomic_DNA"/>
</dbReference>
<dbReference type="InterPro" id="IPR036291">
    <property type="entry name" value="NAD(P)-bd_dom_sf"/>
</dbReference>
<evidence type="ECO:0000313" key="6">
    <source>
        <dbReference type="EMBL" id="KIL53048.1"/>
    </source>
</evidence>
<dbReference type="Pfam" id="PF13561">
    <property type="entry name" value="adh_short_C2"/>
    <property type="match status" value="1"/>
</dbReference>
<dbReference type="GO" id="GO:0008206">
    <property type="term" value="P:bile acid metabolic process"/>
    <property type="evidence" value="ECO:0007669"/>
    <property type="project" value="UniProtKB-ARBA"/>
</dbReference>
<keyword evidence="7" id="KW-1185">Reference proteome</keyword>
<dbReference type="Gene3D" id="3.40.50.720">
    <property type="entry name" value="NAD(P)-binding Rossmann-like Domain"/>
    <property type="match status" value="1"/>
</dbReference>
<dbReference type="PATRIC" id="fig|220754.4.peg.385"/>
<dbReference type="InterPro" id="IPR002347">
    <property type="entry name" value="SDR_fam"/>
</dbReference>
<accession>A0A0C2WAJ0</accession>
<organism evidence="6 7">
    <name type="scientific">Jeotgalibacillus campisalis</name>
    <dbReference type="NCBI Taxonomy" id="220754"/>
    <lineage>
        <taxon>Bacteria</taxon>
        <taxon>Bacillati</taxon>
        <taxon>Bacillota</taxon>
        <taxon>Bacilli</taxon>
        <taxon>Bacillales</taxon>
        <taxon>Caryophanaceae</taxon>
        <taxon>Jeotgalibacillus</taxon>
    </lineage>
</organism>
<name>A0A0C2WAJ0_9BACL</name>
<dbReference type="PRINTS" id="PR00080">
    <property type="entry name" value="SDRFAMILY"/>
</dbReference>
<dbReference type="FunFam" id="3.40.50.720:FF:000084">
    <property type="entry name" value="Short-chain dehydrogenase reductase"/>
    <property type="match status" value="1"/>
</dbReference>
<dbReference type="OrthoDB" id="9803333at2"/>
<evidence type="ECO:0000256" key="5">
    <source>
        <dbReference type="ARBA" id="ARBA00023221"/>
    </source>
</evidence>
<keyword evidence="2" id="KW-0560">Oxidoreductase</keyword>
<evidence type="ECO:0000256" key="2">
    <source>
        <dbReference type="ARBA" id="ARBA00023002"/>
    </source>
</evidence>
<protein>
    <submittedName>
        <fullName evidence="6">Short-chain dehydrogenase</fullName>
    </submittedName>
</protein>
<proteinExistence type="inferred from homology"/>
<dbReference type="PANTHER" id="PTHR43180:SF28">
    <property type="entry name" value="NAD(P)-BINDING ROSSMANN-FOLD SUPERFAMILY PROTEIN"/>
    <property type="match status" value="1"/>
</dbReference>
<dbReference type="PRINTS" id="PR00081">
    <property type="entry name" value="GDHRDH"/>
</dbReference>
<evidence type="ECO:0000256" key="3">
    <source>
        <dbReference type="ARBA" id="ARBA00023027"/>
    </source>
</evidence>